<dbReference type="AlphaFoldDB" id="A0A6L5XGV4"/>
<keyword evidence="1" id="KW-0472">Membrane</keyword>
<evidence type="ECO:0000256" key="1">
    <source>
        <dbReference type="SAM" id="Phobius"/>
    </source>
</evidence>
<keyword evidence="1" id="KW-1133">Transmembrane helix</keyword>
<accession>A0A6L5XGV4</accession>
<protein>
    <submittedName>
        <fullName evidence="2">Uncharacterized protein</fullName>
    </submittedName>
</protein>
<reference evidence="2 3" key="1">
    <citation type="submission" date="2019-08" db="EMBL/GenBank/DDBJ databases">
        <title>In-depth cultivation of the pig gut microbiome towards novel bacterial diversity and tailored functional studies.</title>
        <authorList>
            <person name="Wylensek D."/>
            <person name="Hitch T.C.A."/>
            <person name="Clavel T."/>
        </authorList>
    </citation>
    <scope>NUCLEOTIDE SEQUENCE [LARGE SCALE GENOMIC DNA]</scope>
    <source>
        <strain evidence="2 3">Oil-RF-744-WCA-WT-10</strain>
    </source>
</reference>
<dbReference type="EMBL" id="VULT01000035">
    <property type="protein sequence ID" value="MSS18757.1"/>
    <property type="molecule type" value="Genomic_DNA"/>
</dbReference>
<evidence type="ECO:0000313" key="2">
    <source>
        <dbReference type="EMBL" id="MSS18757.1"/>
    </source>
</evidence>
<evidence type="ECO:0000313" key="3">
    <source>
        <dbReference type="Proteomes" id="UP000483362"/>
    </source>
</evidence>
<feature type="transmembrane region" description="Helical" evidence="1">
    <location>
        <begin position="67"/>
        <end position="85"/>
    </location>
</feature>
<name>A0A6L5XGV4_9BACT</name>
<keyword evidence="1" id="KW-0812">Transmembrane</keyword>
<keyword evidence="3" id="KW-1185">Reference proteome</keyword>
<proteinExistence type="predicted"/>
<comment type="caution">
    <text evidence="2">The sequence shown here is derived from an EMBL/GenBank/DDBJ whole genome shotgun (WGS) entry which is preliminary data.</text>
</comment>
<feature type="transmembrane region" description="Helical" evidence="1">
    <location>
        <begin position="33"/>
        <end position="55"/>
    </location>
</feature>
<dbReference type="Proteomes" id="UP000483362">
    <property type="component" value="Unassembled WGS sequence"/>
</dbReference>
<dbReference type="RefSeq" id="WP_154328078.1">
    <property type="nucleotide sequence ID" value="NZ_CP045696.1"/>
</dbReference>
<organism evidence="2 3">
    <name type="scientific">Sodaliphilus pleomorphus</name>
    <dbReference type="NCBI Taxonomy" id="2606626"/>
    <lineage>
        <taxon>Bacteria</taxon>
        <taxon>Pseudomonadati</taxon>
        <taxon>Bacteroidota</taxon>
        <taxon>Bacteroidia</taxon>
        <taxon>Bacteroidales</taxon>
        <taxon>Muribaculaceae</taxon>
        <taxon>Sodaliphilus</taxon>
    </lineage>
</organism>
<sequence length="104" mass="11430">MKVIVVSFYEVKYGYTFAKLNAKVMRSDKKDSVATWSAVGMLAFGVGITTAGFIIPPSGEIHDSVLWVLGQTLLYSGSIFGITLYTNHKLGEIEETIANRLPKK</sequence>
<gene>
    <name evidence="2" type="ORF">FYJ29_13465</name>
</gene>